<feature type="domain" description="C-type lectin" evidence="1">
    <location>
        <begin position="141"/>
        <end position="251"/>
    </location>
</feature>
<comment type="caution">
    <text evidence="2">The sequence shown here is derived from an EMBL/GenBank/DDBJ whole genome shotgun (WGS) entry which is preliminary data.</text>
</comment>
<dbReference type="Proteomes" id="UP000218231">
    <property type="component" value="Unassembled WGS sequence"/>
</dbReference>
<gene>
    <name evidence="2" type="ORF">WR25_08209</name>
</gene>
<dbReference type="STRING" id="2018661.A0A2A2JDD8"/>
<dbReference type="Pfam" id="PF00059">
    <property type="entry name" value="Lectin_C"/>
    <property type="match status" value="1"/>
</dbReference>
<protein>
    <recommendedName>
        <fullName evidence="1">C-type lectin domain-containing protein</fullName>
    </recommendedName>
</protein>
<organism evidence="2 3">
    <name type="scientific">Diploscapter pachys</name>
    <dbReference type="NCBI Taxonomy" id="2018661"/>
    <lineage>
        <taxon>Eukaryota</taxon>
        <taxon>Metazoa</taxon>
        <taxon>Ecdysozoa</taxon>
        <taxon>Nematoda</taxon>
        <taxon>Chromadorea</taxon>
        <taxon>Rhabditida</taxon>
        <taxon>Rhabditina</taxon>
        <taxon>Rhabditomorpha</taxon>
        <taxon>Rhabditoidea</taxon>
        <taxon>Rhabditidae</taxon>
        <taxon>Diploscapter</taxon>
    </lineage>
</organism>
<dbReference type="SUPFAM" id="SSF56436">
    <property type="entry name" value="C-type lectin-like"/>
    <property type="match status" value="2"/>
</dbReference>
<proteinExistence type="predicted"/>
<dbReference type="EMBL" id="LIAE01010512">
    <property type="protein sequence ID" value="PAV59624.1"/>
    <property type="molecule type" value="Genomic_DNA"/>
</dbReference>
<sequence length="264" mass="29016">MYLSFSTISLCKLCKQPVPAYDNEIADGASSFLDSDTMFWIGGMATDSYNKTYGWHFTDGANFSYYNWEEKEPSGISARPVCIAMMPSGGGGQWSAKYCTGSSSADKCSFACAYPPINAPPTTSAPPNNTTSLCAPKWTYWNGSCYMPSEAHSNLAGLDNSCATMSPNKNGHLASVHSEAENFFIASLTYPKPVLLGVTYESKQWWNLDGTSLDFTKWYTSQPSNLGVNTCVKALQMDPDMTNEWVSILCDTDTYTYVCKYPAF</sequence>
<reference evidence="2 3" key="1">
    <citation type="journal article" date="2017" name="Curr. Biol.">
        <title>Genome architecture and evolution of a unichromosomal asexual nematode.</title>
        <authorList>
            <person name="Fradin H."/>
            <person name="Zegar C."/>
            <person name="Gutwein M."/>
            <person name="Lucas J."/>
            <person name="Kovtun M."/>
            <person name="Corcoran D."/>
            <person name="Baugh L.R."/>
            <person name="Kiontke K."/>
            <person name="Gunsalus K."/>
            <person name="Fitch D.H."/>
            <person name="Piano F."/>
        </authorList>
    </citation>
    <scope>NUCLEOTIDE SEQUENCE [LARGE SCALE GENOMIC DNA]</scope>
    <source>
        <strain evidence="2">PF1309</strain>
    </source>
</reference>
<dbReference type="InterPro" id="IPR016187">
    <property type="entry name" value="CTDL_fold"/>
</dbReference>
<evidence type="ECO:0000313" key="2">
    <source>
        <dbReference type="EMBL" id="PAV59624.1"/>
    </source>
</evidence>
<name>A0A2A2JDD8_9BILA</name>
<dbReference type="InterPro" id="IPR016186">
    <property type="entry name" value="C-type_lectin-like/link_sf"/>
</dbReference>
<dbReference type="InterPro" id="IPR001304">
    <property type="entry name" value="C-type_lectin-like"/>
</dbReference>
<dbReference type="InterPro" id="IPR050111">
    <property type="entry name" value="C-type_lectin/snaclec_domain"/>
</dbReference>
<feature type="domain" description="C-type lectin" evidence="1">
    <location>
        <begin position="31"/>
        <end position="99"/>
    </location>
</feature>
<dbReference type="PANTHER" id="PTHR22803">
    <property type="entry name" value="MANNOSE, PHOSPHOLIPASE, LECTIN RECEPTOR RELATED"/>
    <property type="match status" value="1"/>
</dbReference>
<accession>A0A2A2JDD8</accession>
<dbReference type="PROSITE" id="PS50041">
    <property type="entry name" value="C_TYPE_LECTIN_2"/>
    <property type="match status" value="2"/>
</dbReference>
<evidence type="ECO:0000313" key="3">
    <source>
        <dbReference type="Proteomes" id="UP000218231"/>
    </source>
</evidence>
<dbReference type="AlphaFoldDB" id="A0A2A2JDD8"/>
<dbReference type="Gene3D" id="3.10.100.10">
    <property type="entry name" value="Mannose-Binding Protein A, subunit A"/>
    <property type="match status" value="2"/>
</dbReference>
<evidence type="ECO:0000259" key="1">
    <source>
        <dbReference type="PROSITE" id="PS50041"/>
    </source>
</evidence>
<keyword evidence="3" id="KW-1185">Reference proteome</keyword>
<dbReference type="OrthoDB" id="5860166at2759"/>
<dbReference type="SMART" id="SM00034">
    <property type="entry name" value="CLECT"/>
    <property type="match status" value="1"/>
</dbReference>